<protein>
    <submittedName>
        <fullName evidence="2">Uncharacterized protein</fullName>
    </submittedName>
</protein>
<feature type="compositionally biased region" description="Low complexity" evidence="1">
    <location>
        <begin position="111"/>
        <end position="140"/>
    </location>
</feature>
<dbReference type="AlphaFoldDB" id="A0A482XK81"/>
<accession>A0A482XK81</accession>
<feature type="region of interest" description="Disordered" evidence="1">
    <location>
        <begin position="21"/>
        <end position="71"/>
    </location>
</feature>
<dbReference type="InParanoid" id="A0A482XK81"/>
<keyword evidence="3" id="KW-1185">Reference proteome</keyword>
<gene>
    <name evidence="2" type="ORF">LSTR_LSTR017643</name>
</gene>
<evidence type="ECO:0000313" key="3">
    <source>
        <dbReference type="Proteomes" id="UP000291343"/>
    </source>
</evidence>
<feature type="compositionally biased region" description="Basic and acidic residues" evidence="1">
    <location>
        <begin position="48"/>
        <end position="71"/>
    </location>
</feature>
<organism evidence="2 3">
    <name type="scientific">Laodelphax striatellus</name>
    <name type="common">Small brown planthopper</name>
    <name type="synonym">Delphax striatella</name>
    <dbReference type="NCBI Taxonomy" id="195883"/>
    <lineage>
        <taxon>Eukaryota</taxon>
        <taxon>Metazoa</taxon>
        <taxon>Ecdysozoa</taxon>
        <taxon>Arthropoda</taxon>
        <taxon>Hexapoda</taxon>
        <taxon>Insecta</taxon>
        <taxon>Pterygota</taxon>
        <taxon>Neoptera</taxon>
        <taxon>Paraneoptera</taxon>
        <taxon>Hemiptera</taxon>
        <taxon>Auchenorrhyncha</taxon>
        <taxon>Fulgoroidea</taxon>
        <taxon>Delphacidae</taxon>
        <taxon>Criomorphinae</taxon>
        <taxon>Laodelphax</taxon>
    </lineage>
</organism>
<proteinExistence type="predicted"/>
<reference evidence="2 3" key="1">
    <citation type="journal article" date="2017" name="Gigascience">
        <title>Genome sequence of the small brown planthopper, Laodelphax striatellus.</title>
        <authorList>
            <person name="Zhu J."/>
            <person name="Jiang F."/>
            <person name="Wang X."/>
            <person name="Yang P."/>
            <person name="Bao Y."/>
            <person name="Zhao W."/>
            <person name="Wang W."/>
            <person name="Lu H."/>
            <person name="Wang Q."/>
            <person name="Cui N."/>
            <person name="Li J."/>
            <person name="Chen X."/>
            <person name="Luo L."/>
            <person name="Yu J."/>
            <person name="Kang L."/>
            <person name="Cui F."/>
        </authorList>
    </citation>
    <scope>NUCLEOTIDE SEQUENCE [LARGE SCALE GENOMIC DNA]</scope>
    <source>
        <strain evidence="2">Lst14</strain>
    </source>
</reference>
<comment type="caution">
    <text evidence="2">The sequence shown here is derived from an EMBL/GenBank/DDBJ whole genome shotgun (WGS) entry which is preliminary data.</text>
</comment>
<feature type="region of interest" description="Disordered" evidence="1">
    <location>
        <begin position="111"/>
        <end position="179"/>
    </location>
</feature>
<evidence type="ECO:0000256" key="1">
    <source>
        <dbReference type="SAM" id="MobiDB-lite"/>
    </source>
</evidence>
<evidence type="ECO:0000313" key="2">
    <source>
        <dbReference type="EMBL" id="RZF46495.1"/>
    </source>
</evidence>
<sequence length="230" mass="25588">MKIFKLVGDFEFFLRCTGPGSSASMNKSSTLPLPHRLNMDRPASSAGARERERDRVRDTDRDGYYSDRNELMRERERERGYLSDHNSSSRCASCLGESARAQWFRHSDGWRSGSSTLGSGSVSNYPSSVGGSSVAPSAAGGHKRSPWDSLPSLRHEGSLGDSGYKSNRADSFDQGRGMFDRQDSLRSDYMSDRETRYGIVQQASIESTDSRLCYLTSSEVRNMSISSLFI</sequence>
<dbReference type="Proteomes" id="UP000291343">
    <property type="component" value="Unassembled WGS sequence"/>
</dbReference>
<dbReference type="STRING" id="195883.A0A482XK81"/>
<dbReference type="OrthoDB" id="6613046at2759"/>
<feature type="compositionally biased region" description="Polar residues" evidence="1">
    <location>
        <begin position="21"/>
        <end position="31"/>
    </location>
</feature>
<name>A0A482XK81_LAOST</name>
<dbReference type="EMBL" id="QKKF02006158">
    <property type="protein sequence ID" value="RZF46495.1"/>
    <property type="molecule type" value="Genomic_DNA"/>
</dbReference>
<feature type="compositionally biased region" description="Basic and acidic residues" evidence="1">
    <location>
        <begin position="167"/>
        <end position="179"/>
    </location>
</feature>